<keyword evidence="7" id="KW-0812">Transmembrane</keyword>
<proteinExistence type="inferred from homology"/>
<comment type="pathway">
    <text evidence="3 14">Protein modification; protein glycosylation.</text>
</comment>
<dbReference type="AlphaFoldDB" id="A0A8C0WZ54"/>
<evidence type="ECO:0000256" key="9">
    <source>
        <dbReference type="ARBA" id="ARBA00022989"/>
    </source>
</evidence>
<evidence type="ECO:0000256" key="3">
    <source>
        <dbReference type="ARBA" id="ARBA00004922"/>
    </source>
</evidence>
<evidence type="ECO:0000256" key="10">
    <source>
        <dbReference type="ARBA" id="ARBA00023034"/>
    </source>
</evidence>
<keyword evidence="13 14" id="KW-0464">Manganese</keyword>
<dbReference type="GO" id="GO:0046872">
    <property type="term" value="F:metal ion binding"/>
    <property type="evidence" value="ECO:0007669"/>
    <property type="project" value="UniProtKB-UniRule"/>
</dbReference>
<dbReference type="InterPro" id="IPR027791">
    <property type="entry name" value="Galactosyl_T_C"/>
</dbReference>
<dbReference type="UniPathway" id="UPA00378"/>
<evidence type="ECO:0000256" key="1">
    <source>
        <dbReference type="ARBA" id="ARBA00001936"/>
    </source>
</evidence>
<keyword evidence="8 14" id="KW-0735">Signal-anchor</keyword>
<evidence type="ECO:0000256" key="2">
    <source>
        <dbReference type="ARBA" id="ARBA00004323"/>
    </source>
</evidence>
<organism evidence="17">
    <name type="scientific">Castor canadensis</name>
    <name type="common">American beaver</name>
    <dbReference type="NCBI Taxonomy" id="51338"/>
    <lineage>
        <taxon>Eukaryota</taxon>
        <taxon>Metazoa</taxon>
        <taxon>Chordata</taxon>
        <taxon>Craniata</taxon>
        <taxon>Vertebrata</taxon>
        <taxon>Euteleostomi</taxon>
        <taxon>Mammalia</taxon>
        <taxon>Eutheria</taxon>
        <taxon>Euarchontoglires</taxon>
        <taxon>Glires</taxon>
        <taxon>Rodentia</taxon>
        <taxon>Castorimorpha</taxon>
        <taxon>Castoridae</taxon>
        <taxon>Castor</taxon>
    </lineage>
</organism>
<evidence type="ECO:0000259" key="15">
    <source>
        <dbReference type="Pfam" id="PF02709"/>
    </source>
</evidence>
<comment type="similarity">
    <text evidence="4 14">Belongs to the glycosyltransferase 7 family.</text>
</comment>
<dbReference type="InterPro" id="IPR029044">
    <property type="entry name" value="Nucleotide-diphossugar_trans"/>
</dbReference>
<dbReference type="EC" id="2.4.1.-" evidence="14"/>
<dbReference type="GO" id="GO:0008378">
    <property type="term" value="F:galactosyltransferase activity"/>
    <property type="evidence" value="ECO:0007669"/>
    <property type="project" value="TreeGrafter"/>
</dbReference>
<evidence type="ECO:0000256" key="8">
    <source>
        <dbReference type="ARBA" id="ARBA00022968"/>
    </source>
</evidence>
<evidence type="ECO:0000256" key="11">
    <source>
        <dbReference type="ARBA" id="ARBA00023136"/>
    </source>
</evidence>
<dbReference type="Gene3D" id="3.90.550.10">
    <property type="entry name" value="Spore Coat Polysaccharide Biosynthesis Protein SpsA, Chain A"/>
    <property type="match status" value="1"/>
</dbReference>
<comment type="cofactor">
    <cofactor evidence="1 14">
        <name>Mn(2+)</name>
        <dbReference type="ChEBI" id="CHEBI:29035"/>
    </cofactor>
</comment>
<name>A0A8C0WZ54_CASCN</name>
<dbReference type="InterPro" id="IPR027995">
    <property type="entry name" value="Galactosyl_T_N"/>
</dbReference>
<keyword evidence="11" id="KW-0472">Membrane</keyword>
<evidence type="ECO:0000256" key="6">
    <source>
        <dbReference type="ARBA" id="ARBA00022679"/>
    </source>
</evidence>
<dbReference type="GO" id="GO:0000139">
    <property type="term" value="C:Golgi membrane"/>
    <property type="evidence" value="ECO:0007669"/>
    <property type="project" value="UniProtKB-SubCell"/>
</dbReference>
<dbReference type="SUPFAM" id="SSF53448">
    <property type="entry name" value="Nucleotide-diphospho-sugar transferases"/>
    <property type="match status" value="1"/>
</dbReference>
<dbReference type="GO" id="GO:0005975">
    <property type="term" value="P:carbohydrate metabolic process"/>
    <property type="evidence" value="ECO:0007669"/>
    <property type="project" value="InterPro"/>
</dbReference>
<evidence type="ECO:0000256" key="14">
    <source>
        <dbReference type="RuleBase" id="RU368121"/>
    </source>
</evidence>
<dbReference type="PANTHER" id="PTHR19300">
    <property type="entry name" value="BETA-1,4-GALACTOSYLTRANSFERASE"/>
    <property type="match status" value="1"/>
</dbReference>
<keyword evidence="14" id="KW-0479">Metal-binding</keyword>
<dbReference type="InterPro" id="IPR003859">
    <property type="entry name" value="Galactosyl_T"/>
</dbReference>
<reference evidence="17" key="1">
    <citation type="submission" date="2023-09" db="UniProtKB">
        <authorList>
            <consortium name="Ensembl"/>
        </authorList>
    </citation>
    <scope>IDENTIFICATION</scope>
</reference>
<feature type="domain" description="Galactosyltransferase C-terminal" evidence="15">
    <location>
        <begin position="222"/>
        <end position="293"/>
    </location>
</feature>
<keyword evidence="9" id="KW-1133">Transmembrane helix</keyword>
<dbReference type="Pfam" id="PF02709">
    <property type="entry name" value="Glyco_transf_7C"/>
    <property type="match status" value="1"/>
</dbReference>
<evidence type="ECO:0000256" key="7">
    <source>
        <dbReference type="ARBA" id="ARBA00022692"/>
    </source>
</evidence>
<sequence>MEKQRGLLLFLGIQLLLMGAFLYQNHYRRDVTSFLRLLIQSRPKVGEELPFLVHGSSPGIPRQDVYSNLSQIHSVDIREEDLPNCSIISPYISKLGVGLLHPLTPPHIVVEKNPLVRLGGQYWPHGSGGTLLWASPTPAAPSLPSSPLLAAPATALCHLCGEPGEAGVARVKNTTFNRGKLRNVGFWEAMQEEDWDCIFFHDVNLLPEDDRNLYTCDIFPAHVSVAIDKFNYKLPYQGYLGGVFALRPIHYLRINGFSNANWGWEDEDNDIAARVKLSGMLLSRPHLLFGRYHILEGQDPGYKQSSQRSGLLARIRQWWQDDGTNSLGYRLLSKEWWPLYTNLTVDINFQTLEAPKQNRTLQRGVARQSQNPTASYRLGVDIGEGCGGEV</sequence>
<accession>A0A8C0WZ54</accession>
<keyword evidence="5 14" id="KW-0328">Glycosyltransferase</keyword>
<comment type="subcellular location">
    <subcellularLocation>
        <location evidence="2 14">Golgi apparatus membrane</location>
        <topology evidence="2 14">Single-pass type II membrane protein</topology>
    </subcellularLocation>
</comment>
<keyword evidence="6 14" id="KW-0808">Transferase</keyword>
<evidence type="ECO:0000313" key="17">
    <source>
        <dbReference type="Ensembl" id="ENSCCNP00000019710.1"/>
    </source>
</evidence>
<protein>
    <recommendedName>
        <fullName evidence="14">Beta-1,4-galactosyltransferase</fullName>
        <shortName evidence="14">Beta-1,4-GalTase</shortName>
        <ecNumber evidence="14">2.4.1.-</ecNumber>
    </recommendedName>
</protein>
<comment type="function">
    <text evidence="14">Responsible for the synthesis of complex-type N-linked oligosaccharides in many glycoproteins as well as the carbohydrate moieties of glycolipids.</text>
</comment>
<dbReference type="PANTHER" id="PTHR19300:SF34">
    <property type="entry name" value="BETA-1,4-GALACTOSYLTRANSFERASE"/>
    <property type="match status" value="1"/>
</dbReference>
<dbReference type="GO" id="GO:0032580">
    <property type="term" value="C:Golgi cisterna membrane"/>
    <property type="evidence" value="ECO:0007669"/>
    <property type="project" value="UniProtKB-UniRule"/>
</dbReference>
<feature type="domain" description="Galactosyltransferase N-terminal" evidence="16">
    <location>
        <begin position="170"/>
        <end position="217"/>
    </location>
</feature>
<evidence type="ECO:0000256" key="5">
    <source>
        <dbReference type="ARBA" id="ARBA00022676"/>
    </source>
</evidence>
<keyword evidence="12 14" id="KW-0325">Glycoprotein</keyword>
<evidence type="ECO:0000256" key="12">
    <source>
        <dbReference type="ARBA" id="ARBA00023180"/>
    </source>
</evidence>
<dbReference type="Ensembl" id="ENSCCNT00000025525.1">
    <property type="protein sequence ID" value="ENSCCNP00000019710.1"/>
    <property type="gene ID" value="ENSCCNG00000019764.1"/>
</dbReference>
<evidence type="ECO:0000256" key="13">
    <source>
        <dbReference type="ARBA" id="ARBA00023211"/>
    </source>
</evidence>
<dbReference type="PRINTS" id="PR02050">
    <property type="entry name" value="B14GALTRFASE"/>
</dbReference>
<evidence type="ECO:0000256" key="4">
    <source>
        <dbReference type="ARBA" id="ARBA00005735"/>
    </source>
</evidence>
<keyword evidence="10 14" id="KW-0333">Golgi apparatus</keyword>
<evidence type="ECO:0000259" key="16">
    <source>
        <dbReference type="Pfam" id="PF13733"/>
    </source>
</evidence>
<dbReference type="Pfam" id="PF13733">
    <property type="entry name" value="Glyco_transf_7N"/>
    <property type="match status" value="1"/>
</dbReference>